<dbReference type="EMBL" id="VOBR01000024">
    <property type="protein sequence ID" value="TWP47854.1"/>
    <property type="molecule type" value="Genomic_DNA"/>
</dbReference>
<comment type="caution">
    <text evidence="2">The sequence shown here is derived from an EMBL/GenBank/DDBJ whole genome shotgun (WGS) entry which is preliminary data.</text>
</comment>
<keyword evidence="2" id="KW-0670">Pyruvate</keyword>
<protein>
    <submittedName>
        <fullName evidence="2">Maleylpyruvate isomerase family mycothiol-dependent enzyme</fullName>
    </submittedName>
</protein>
<accession>A0A563ELA3</accession>
<dbReference type="GO" id="GO:0016853">
    <property type="term" value="F:isomerase activity"/>
    <property type="evidence" value="ECO:0007669"/>
    <property type="project" value="UniProtKB-KW"/>
</dbReference>
<feature type="domain" description="Mycothiol-dependent maleylpyruvate isomerase metal-binding" evidence="1">
    <location>
        <begin position="12"/>
        <end position="50"/>
    </location>
</feature>
<dbReference type="Proteomes" id="UP000316639">
    <property type="component" value="Unassembled WGS sequence"/>
</dbReference>
<organism evidence="2 3">
    <name type="scientific">Lentzea tibetensis</name>
    <dbReference type="NCBI Taxonomy" id="2591470"/>
    <lineage>
        <taxon>Bacteria</taxon>
        <taxon>Bacillati</taxon>
        <taxon>Actinomycetota</taxon>
        <taxon>Actinomycetes</taxon>
        <taxon>Pseudonocardiales</taxon>
        <taxon>Pseudonocardiaceae</taxon>
        <taxon>Lentzea</taxon>
    </lineage>
</organism>
<proteinExistence type="predicted"/>
<evidence type="ECO:0000313" key="2">
    <source>
        <dbReference type="EMBL" id="TWP47854.1"/>
    </source>
</evidence>
<gene>
    <name evidence="2" type="ORF">FKR81_31470</name>
</gene>
<dbReference type="InterPro" id="IPR034660">
    <property type="entry name" value="DinB/YfiT-like"/>
</dbReference>
<keyword evidence="3" id="KW-1185">Reference proteome</keyword>
<name>A0A563ELA3_9PSEU</name>
<reference evidence="2 3" key="1">
    <citation type="submission" date="2019-07" db="EMBL/GenBank/DDBJ databases">
        <title>Lentzea xizangensis sp. nov., isolated from Qinghai-Tibetan Plateau Soils.</title>
        <authorList>
            <person name="Huang J."/>
        </authorList>
    </citation>
    <scope>NUCLEOTIDE SEQUENCE [LARGE SCALE GENOMIC DNA]</scope>
    <source>
        <strain evidence="2 3">FXJ1.1311</strain>
    </source>
</reference>
<dbReference type="GO" id="GO:0046872">
    <property type="term" value="F:metal ion binding"/>
    <property type="evidence" value="ECO:0007669"/>
    <property type="project" value="InterPro"/>
</dbReference>
<dbReference type="AlphaFoldDB" id="A0A563ELA3"/>
<dbReference type="InterPro" id="IPR017517">
    <property type="entry name" value="Maleyloyr_isom"/>
</dbReference>
<evidence type="ECO:0000313" key="3">
    <source>
        <dbReference type="Proteomes" id="UP000316639"/>
    </source>
</evidence>
<evidence type="ECO:0000259" key="1">
    <source>
        <dbReference type="Pfam" id="PF11716"/>
    </source>
</evidence>
<keyword evidence="2" id="KW-0413">Isomerase</keyword>
<sequence length="210" mass="22705">MDLDRIWPAINAQRARTAELLEQLSDDEWARPSLCSGWTVRDVAGHLAWQCTPDVGRSLVVLLKARGDVNRLIHLTAVEHATRPTTQLVAEIRALIGTHKHPPGVGAAEVLIDNLVHSQDIAVPLDRPLPLAQDAAAAAADRVWSRGWPFHARKKFAGYRLSATDCDWSAGTGAEVRGPMEALLMVLTGRLTALSRLHGEGAAGLTTQLA</sequence>
<dbReference type="InterPro" id="IPR024344">
    <property type="entry name" value="MDMPI_metal-binding"/>
</dbReference>
<dbReference type="NCBIfam" id="TIGR03083">
    <property type="entry name" value="maleylpyruvate isomerase family mycothiol-dependent enzyme"/>
    <property type="match status" value="1"/>
</dbReference>
<dbReference type="OrthoDB" id="5178565at2"/>
<dbReference type="Gene3D" id="1.20.120.450">
    <property type="entry name" value="dinb family like domain"/>
    <property type="match status" value="1"/>
</dbReference>
<dbReference type="RefSeq" id="WP_146357473.1">
    <property type="nucleotide sequence ID" value="NZ_VOBR01000024.1"/>
</dbReference>
<dbReference type="Pfam" id="PF11716">
    <property type="entry name" value="MDMPI_N"/>
    <property type="match status" value="1"/>
</dbReference>
<dbReference type="SUPFAM" id="SSF109854">
    <property type="entry name" value="DinB/YfiT-like putative metalloenzymes"/>
    <property type="match status" value="1"/>
</dbReference>